<evidence type="ECO:0000313" key="3">
    <source>
        <dbReference type="Proteomes" id="UP000187406"/>
    </source>
</evidence>
<comment type="caution">
    <text evidence="2">The sequence shown here is derived from an EMBL/GenBank/DDBJ whole genome shotgun (WGS) entry which is preliminary data.</text>
</comment>
<sequence>MPKAIWADIVWFPNCIPKHSFCLWLTFHNEHRTTEKLRKFGVVASNPCVFGCGGSESIDHLFFDCRYTAGVWTRCLQKCGFKRSCKSWSGESQWVSEKLSGKSF</sequence>
<dbReference type="Pfam" id="PF13966">
    <property type="entry name" value="zf-RVT"/>
    <property type="match status" value="1"/>
</dbReference>
<dbReference type="InParanoid" id="A0A1Q3BAT0"/>
<proteinExistence type="predicted"/>
<evidence type="ECO:0000313" key="2">
    <source>
        <dbReference type="EMBL" id="GAV65005.1"/>
    </source>
</evidence>
<protein>
    <submittedName>
        <fullName evidence="2">Zf-RVT domain-containing protein</fullName>
    </submittedName>
</protein>
<dbReference type="Proteomes" id="UP000187406">
    <property type="component" value="Unassembled WGS sequence"/>
</dbReference>
<gene>
    <name evidence="2" type="ORF">CFOL_v3_08520</name>
</gene>
<feature type="domain" description="Reverse transcriptase zinc-binding" evidence="1">
    <location>
        <begin position="3"/>
        <end position="72"/>
    </location>
</feature>
<dbReference type="InterPro" id="IPR026960">
    <property type="entry name" value="RVT-Znf"/>
</dbReference>
<reference evidence="3" key="1">
    <citation type="submission" date="2016-04" db="EMBL/GenBank/DDBJ databases">
        <title>Cephalotus genome sequencing.</title>
        <authorList>
            <person name="Fukushima K."/>
            <person name="Hasebe M."/>
            <person name="Fang X."/>
        </authorList>
    </citation>
    <scope>NUCLEOTIDE SEQUENCE [LARGE SCALE GENOMIC DNA]</scope>
    <source>
        <strain evidence="3">cv. St1</strain>
    </source>
</reference>
<accession>A0A1Q3BAT0</accession>
<dbReference type="AlphaFoldDB" id="A0A1Q3BAT0"/>
<dbReference type="EMBL" id="BDDD01000379">
    <property type="protein sequence ID" value="GAV65005.1"/>
    <property type="molecule type" value="Genomic_DNA"/>
</dbReference>
<name>A0A1Q3BAT0_CEPFO</name>
<evidence type="ECO:0000259" key="1">
    <source>
        <dbReference type="Pfam" id="PF13966"/>
    </source>
</evidence>
<dbReference type="OrthoDB" id="1436180at2759"/>
<organism evidence="2 3">
    <name type="scientific">Cephalotus follicularis</name>
    <name type="common">Albany pitcher plant</name>
    <dbReference type="NCBI Taxonomy" id="3775"/>
    <lineage>
        <taxon>Eukaryota</taxon>
        <taxon>Viridiplantae</taxon>
        <taxon>Streptophyta</taxon>
        <taxon>Embryophyta</taxon>
        <taxon>Tracheophyta</taxon>
        <taxon>Spermatophyta</taxon>
        <taxon>Magnoliopsida</taxon>
        <taxon>eudicotyledons</taxon>
        <taxon>Gunneridae</taxon>
        <taxon>Pentapetalae</taxon>
        <taxon>rosids</taxon>
        <taxon>fabids</taxon>
        <taxon>Oxalidales</taxon>
        <taxon>Cephalotaceae</taxon>
        <taxon>Cephalotus</taxon>
    </lineage>
</organism>
<keyword evidence="3" id="KW-1185">Reference proteome</keyword>